<comment type="caution">
    <text evidence="1">The sequence shown here is derived from an EMBL/GenBank/DDBJ whole genome shotgun (WGS) entry which is preliminary data.</text>
</comment>
<evidence type="ECO:0000313" key="1">
    <source>
        <dbReference type="EMBL" id="MCK8481226.1"/>
    </source>
</evidence>
<name>A0ABT0HA49_9FLAO</name>
<proteinExistence type="predicted"/>
<dbReference type="Proteomes" id="UP001203687">
    <property type="component" value="Unassembled WGS sequence"/>
</dbReference>
<accession>A0ABT0HA49</accession>
<evidence type="ECO:0000313" key="2">
    <source>
        <dbReference type="Proteomes" id="UP001203687"/>
    </source>
</evidence>
<gene>
    <name evidence="1" type="ORF">MUY34_11365</name>
</gene>
<organism evidence="1 2">
    <name type="scientific">Psychroserpens algicola</name>
    <dbReference type="NCBI Taxonomy" id="1719034"/>
    <lineage>
        <taxon>Bacteria</taxon>
        <taxon>Pseudomonadati</taxon>
        <taxon>Bacteroidota</taxon>
        <taxon>Flavobacteriia</taxon>
        <taxon>Flavobacteriales</taxon>
        <taxon>Flavobacteriaceae</taxon>
        <taxon>Psychroserpens</taxon>
    </lineage>
</organism>
<sequence length="424" mass="48343">MKKLFIGLLVIIVVFVLLLYWSLSSTDMQFKRNELINIDSVESINFKDYDSVMVAASTLYDADEIKRLMQGEHYRKVWAAPVKVPVVFLDTLFGGVTIIEEGGGKQTHSLKLKADNGVLYTLRSINKDPQPLIPEFAKTLGIENIIVDGISAQHPYGALLAAKLSEAIDVLHTNPKVVFLPKQEQLKSFNAKFGNRIFLLEYETESDVNWTDYTNIIKIVDSEDLQQLKLEHGTNLNIDKQLLIRARLFDFLIGDWDRHSKQWGWAVQQRADKYLAIPIAGDRDNAFFDTDGIIPSILSNKNVVPELRPFEDDIDFLEGLVYPFDRYFLLNSPEELFVTEALHLQMVLTDDVIDEALSVWPTNIVDLSGKEITAKIKSRRDKLLEYAKGFKQEIDRQGQLDDHLKGSEDLNLPAHLKQCFDCEP</sequence>
<keyword evidence="2" id="KW-1185">Reference proteome</keyword>
<reference evidence="1" key="1">
    <citation type="submission" date="2022-04" db="EMBL/GenBank/DDBJ databases">
        <authorList>
            <person name="Ren T."/>
        </authorList>
    </citation>
    <scope>NUCLEOTIDE SEQUENCE</scope>
    <source>
        <strain evidence="1">F63249</strain>
    </source>
</reference>
<dbReference type="RefSeq" id="WP_248413205.1">
    <property type="nucleotide sequence ID" value="NZ_JALPQF010000010.1"/>
</dbReference>
<dbReference type="EMBL" id="JALPQF010000010">
    <property type="protein sequence ID" value="MCK8481226.1"/>
    <property type="molecule type" value="Genomic_DNA"/>
</dbReference>
<protein>
    <submittedName>
        <fullName evidence="1">Uncharacterized protein</fullName>
    </submittedName>
</protein>